<gene>
    <name evidence="2" type="ORF">O4H49_03320</name>
</gene>
<reference evidence="2" key="1">
    <citation type="submission" date="2022-12" db="EMBL/GenBank/DDBJ databases">
        <title>Bacterial isolates from different developmental stages of Nematostella vectensis.</title>
        <authorList>
            <person name="Fraune S."/>
        </authorList>
    </citation>
    <scope>NUCLEOTIDE SEQUENCE</scope>
    <source>
        <strain evidence="2">G21630-S1</strain>
    </source>
</reference>
<feature type="region of interest" description="Disordered" evidence="1">
    <location>
        <begin position="295"/>
        <end position="318"/>
    </location>
</feature>
<evidence type="ECO:0000256" key="1">
    <source>
        <dbReference type="SAM" id="MobiDB-lite"/>
    </source>
</evidence>
<name>A0ABT4LFB4_9PROT</name>
<accession>A0ABT4LFB4</accession>
<evidence type="ECO:0000313" key="2">
    <source>
        <dbReference type="EMBL" id="MCZ4279794.1"/>
    </source>
</evidence>
<proteinExistence type="predicted"/>
<dbReference type="EMBL" id="JAPWGY010000001">
    <property type="protein sequence ID" value="MCZ4279794.1"/>
    <property type="molecule type" value="Genomic_DNA"/>
</dbReference>
<evidence type="ECO:0000313" key="3">
    <source>
        <dbReference type="Proteomes" id="UP001069802"/>
    </source>
</evidence>
<dbReference type="RefSeq" id="WP_269421991.1">
    <property type="nucleotide sequence ID" value="NZ_JAPWGY010000001.1"/>
</dbReference>
<protein>
    <submittedName>
        <fullName evidence="2">Uncharacterized protein</fullName>
    </submittedName>
</protein>
<keyword evidence="3" id="KW-1185">Reference proteome</keyword>
<feature type="region of interest" description="Disordered" evidence="1">
    <location>
        <begin position="50"/>
        <end position="144"/>
    </location>
</feature>
<comment type="caution">
    <text evidence="2">The sequence shown here is derived from an EMBL/GenBank/DDBJ whole genome shotgun (WGS) entry which is preliminary data.</text>
</comment>
<feature type="compositionally biased region" description="Basic and acidic residues" evidence="1">
    <location>
        <begin position="300"/>
        <end position="318"/>
    </location>
</feature>
<dbReference type="Proteomes" id="UP001069802">
    <property type="component" value="Unassembled WGS sequence"/>
</dbReference>
<feature type="compositionally biased region" description="Polar residues" evidence="1">
    <location>
        <begin position="87"/>
        <end position="102"/>
    </location>
</feature>
<sequence>MNRKPNDLPLTDKFSETVIRAEMAKPLHCLDTTTKTAPQRPQFFYVPISWGDRRMTRQQSNKPEKNGSTKTAPEKISTEQAPELVSRQASLQARTGASTTGQPAMCRKEAAIGKKQPAMAHRQTAMDHRQPATGQRAPGTGKRQPATGYLEIVTAERLTKEDIIRRNSQHDSDALLRVEAPTLVERLYDRGVFGRKQSRDGEAETRRDNGLWLMQLYDQLYHSEGVGRYQPYGLGGYNSGGEAEMSDAEAELRALYHRYLRGLPASTTQSLRFLCRDQQLPRVLTEPLGQSLDALNSWRQQDRQIQRDRQEQTERGEG</sequence>
<organism evidence="2 3">
    <name type="scientific">Kiloniella laminariae</name>
    <dbReference type="NCBI Taxonomy" id="454162"/>
    <lineage>
        <taxon>Bacteria</taxon>
        <taxon>Pseudomonadati</taxon>
        <taxon>Pseudomonadota</taxon>
        <taxon>Alphaproteobacteria</taxon>
        <taxon>Rhodospirillales</taxon>
        <taxon>Kiloniellaceae</taxon>
        <taxon>Kiloniella</taxon>
    </lineage>
</organism>
<feature type="compositionally biased region" description="Basic and acidic residues" evidence="1">
    <location>
        <begin position="62"/>
        <end position="77"/>
    </location>
</feature>